<dbReference type="InterPro" id="IPR014729">
    <property type="entry name" value="Rossmann-like_a/b/a_fold"/>
</dbReference>
<evidence type="ECO:0000259" key="12">
    <source>
        <dbReference type="SMART" id="SM01016"/>
    </source>
</evidence>
<dbReference type="Pfam" id="PF05746">
    <property type="entry name" value="DALR_1"/>
    <property type="match status" value="1"/>
</dbReference>
<dbReference type="PROSITE" id="PS00178">
    <property type="entry name" value="AA_TRNA_LIGASE_I"/>
    <property type="match status" value="1"/>
</dbReference>
<dbReference type="GO" id="GO:0005524">
    <property type="term" value="F:ATP binding"/>
    <property type="evidence" value="ECO:0007669"/>
    <property type="project" value="UniProtKB-UniRule"/>
</dbReference>
<dbReference type="InterPro" id="IPR001278">
    <property type="entry name" value="Arg-tRNA-ligase"/>
</dbReference>
<keyword evidence="2 9" id="KW-0963">Cytoplasm</keyword>
<dbReference type="Gene3D" id="1.10.730.10">
    <property type="entry name" value="Isoleucyl-tRNA Synthetase, Domain 1"/>
    <property type="match status" value="1"/>
</dbReference>
<comment type="subunit">
    <text evidence="9">Monomer.</text>
</comment>
<dbReference type="SMART" id="SM01016">
    <property type="entry name" value="Arg_tRNA_synt_N"/>
    <property type="match status" value="1"/>
</dbReference>
<dbReference type="EMBL" id="PVTF01000006">
    <property type="protein sequence ID" value="PRY40366.1"/>
    <property type="molecule type" value="Genomic_DNA"/>
</dbReference>
<feature type="domain" description="Arginyl tRNA synthetase N-terminal" evidence="12">
    <location>
        <begin position="8"/>
        <end position="91"/>
    </location>
</feature>
<evidence type="ECO:0000256" key="9">
    <source>
        <dbReference type="HAMAP-Rule" id="MF_00123"/>
    </source>
</evidence>
<keyword evidence="5 9" id="KW-0067">ATP-binding</keyword>
<dbReference type="SMART" id="SM00836">
    <property type="entry name" value="DALR_1"/>
    <property type="match status" value="1"/>
</dbReference>
<protein>
    <recommendedName>
        <fullName evidence="9">Arginine--tRNA ligase</fullName>
        <ecNumber evidence="9">6.1.1.19</ecNumber>
    </recommendedName>
    <alternativeName>
        <fullName evidence="9">Arginyl-tRNA synthetase</fullName>
        <shortName evidence="9">ArgRS</shortName>
    </alternativeName>
</protein>
<evidence type="ECO:0000256" key="4">
    <source>
        <dbReference type="ARBA" id="ARBA00022741"/>
    </source>
</evidence>
<comment type="subcellular location">
    <subcellularLocation>
        <location evidence="9">Cytoplasm</location>
    </subcellularLocation>
</comment>
<comment type="caution">
    <text evidence="13">The sequence shown here is derived from an EMBL/GenBank/DDBJ whole genome shotgun (WGS) entry which is preliminary data.</text>
</comment>
<dbReference type="RefSeq" id="WP_106188935.1">
    <property type="nucleotide sequence ID" value="NZ_PVTF01000006.1"/>
</dbReference>
<dbReference type="OrthoDB" id="9803211at2"/>
<dbReference type="PRINTS" id="PR01038">
    <property type="entry name" value="TRNASYNTHARG"/>
</dbReference>
<dbReference type="HAMAP" id="MF_00123">
    <property type="entry name" value="Arg_tRNA_synth"/>
    <property type="match status" value="1"/>
</dbReference>
<dbReference type="InterPro" id="IPR001412">
    <property type="entry name" value="aa-tRNA-synth_I_CS"/>
</dbReference>
<evidence type="ECO:0000256" key="2">
    <source>
        <dbReference type="ARBA" id="ARBA00022490"/>
    </source>
</evidence>
<evidence type="ECO:0000256" key="10">
    <source>
        <dbReference type="RuleBase" id="RU363038"/>
    </source>
</evidence>
<name>A0A2T0T3X0_9PSEU</name>
<dbReference type="Pfam" id="PF00750">
    <property type="entry name" value="tRNA-synt_1d"/>
    <property type="match status" value="1"/>
</dbReference>
<evidence type="ECO:0000256" key="1">
    <source>
        <dbReference type="ARBA" id="ARBA00005594"/>
    </source>
</evidence>
<comment type="similarity">
    <text evidence="1 9 10">Belongs to the class-I aminoacyl-tRNA synthetase family.</text>
</comment>
<dbReference type="Pfam" id="PF03485">
    <property type="entry name" value="Arg_tRNA_synt_N"/>
    <property type="match status" value="1"/>
</dbReference>
<dbReference type="FunFam" id="3.40.50.620:FF:000116">
    <property type="entry name" value="Arginine--tRNA ligase"/>
    <property type="match status" value="1"/>
</dbReference>
<dbReference type="Proteomes" id="UP000239494">
    <property type="component" value="Unassembled WGS sequence"/>
</dbReference>
<dbReference type="SUPFAM" id="SSF47323">
    <property type="entry name" value="Anticodon-binding domain of a subclass of class I aminoacyl-tRNA synthetases"/>
    <property type="match status" value="1"/>
</dbReference>
<evidence type="ECO:0000256" key="7">
    <source>
        <dbReference type="ARBA" id="ARBA00023146"/>
    </source>
</evidence>
<dbReference type="EC" id="6.1.1.19" evidence="9"/>
<evidence type="ECO:0000259" key="11">
    <source>
        <dbReference type="SMART" id="SM00836"/>
    </source>
</evidence>
<keyword evidence="3 9" id="KW-0436">Ligase</keyword>
<dbReference type="AlphaFoldDB" id="A0A2T0T3X0"/>
<dbReference type="PANTHER" id="PTHR11956:SF5">
    <property type="entry name" value="ARGININE--TRNA LIGASE, CYTOPLASMIC"/>
    <property type="match status" value="1"/>
</dbReference>
<dbReference type="InterPro" id="IPR036695">
    <property type="entry name" value="Arg-tRNA-synth_N_sf"/>
</dbReference>
<evidence type="ECO:0000256" key="6">
    <source>
        <dbReference type="ARBA" id="ARBA00022917"/>
    </source>
</evidence>
<dbReference type="Gene3D" id="3.30.1360.70">
    <property type="entry name" value="Arginyl tRNA synthetase N-terminal domain"/>
    <property type="match status" value="1"/>
</dbReference>
<dbReference type="InterPro" id="IPR009080">
    <property type="entry name" value="tRNAsynth_Ia_anticodon-bd"/>
</dbReference>
<dbReference type="GO" id="GO:0006420">
    <property type="term" value="P:arginyl-tRNA aminoacylation"/>
    <property type="evidence" value="ECO:0007669"/>
    <property type="project" value="UniProtKB-UniRule"/>
</dbReference>
<reference evidence="13 14" key="1">
    <citation type="submission" date="2018-03" db="EMBL/GenBank/DDBJ databases">
        <title>Genomic Encyclopedia of Archaeal and Bacterial Type Strains, Phase II (KMG-II): from individual species to whole genera.</title>
        <authorList>
            <person name="Goeker M."/>
        </authorList>
    </citation>
    <scope>NUCLEOTIDE SEQUENCE [LARGE SCALE GENOMIC DNA]</scope>
    <source>
        <strain evidence="13 14">DSM 44720</strain>
    </source>
</reference>
<evidence type="ECO:0000313" key="13">
    <source>
        <dbReference type="EMBL" id="PRY40366.1"/>
    </source>
</evidence>
<gene>
    <name evidence="9" type="primary">argS</name>
    <name evidence="13" type="ORF">CLV43_106101</name>
</gene>
<dbReference type="Gene3D" id="3.40.50.620">
    <property type="entry name" value="HUPs"/>
    <property type="match status" value="1"/>
</dbReference>
<dbReference type="GO" id="GO:0004814">
    <property type="term" value="F:arginine-tRNA ligase activity"/>
    <property type="evidence" value="ECO:0007669"/>
    <property type="project" value="UniProtKB-UniRule"/>
</dbReference>
<dbReference type="SUPFAM" id="SSF55190">
    <property type="entry name" value="Arginyl-tRNA synthetase (ArgRS), N-terminal 'additional' domain"/>
    <property type="match status" value="1"/>
</dbReference>
<organism evidence="13 14">
    <name type="scientific">Umezawaea tangerina</name>
    <dbReference type="NCBI Taxonomy" id="84725"/>
    <lineage>
        <taxon>Bacteria</taxon>
        <taxon>Bacillati</taxon>
        <taxon>Actinomycetota</taxon>
        <taxon>Actinomycetes</taxon>
        <taxon>Pseudonocardiales</taxon>
        <taxon>Pseudonocardiaceae</taxon>
        <taxon>Umezawaea</taxon>
    </lineage>
</organism>
<evidence type="ECO:0000256" key="3">
    <source>
        <dbReference type="ARBA" id="ARBA00022598"/>
    </source>
</evidence>
<dbReference type="InterPro" id="IPR035684">
    <property type="entry name" value="ArgRS_core"/>
</dbReference>
<dbReference type="GO" id="GO:0005737">
    <property type="term" value="C:cytoplasm"/>
    <property type="evidence" value="ECO:0007669"/>
    <property type="project" value="UniProtKB-SubCell"/>
</dbReference>
<dbReference type="SUPFAM" id="SSF52374">
    <property type="entry name" value="Nucleotidylyl transferase"/>
    <property type="match status" value="1"/>
</dbReference>
<dbReference type="NCBIfam" id="TIGR00456">
    <property type="entry name" value="argS"/>
    <property type="match status" value="1"/>
</dbReference>
<dbReference type="CDD" id="cd07956">
    <property type="entry name" value="Anticodon_Ia_Arg"/>
    <property type="match status" value="1"/>
</dbReference>
<keyword evidence="6 9" id="KW-0648">Protein biosynthesis</keyword>
<evidence type="ECO:0000256" key="5">
    <source>
        <dbReference type="ARBA" id="ARBA00022840"/>
    </source>
</evidence>
<dbReference type="InterPro" id="IPR008909">
    <property type="entry name" value="DALR_anticod-bd"/>
</dbReference>
<comment type="catalytic activity">
    <reaction evidence="8 9">
        <text>tRNA(Arg) + L-arginine + ATP = L-arginyl-tRNA(Arg) + AMP + diphosphate</text>
        <dbReference type="Rhea" id="RHEA:20301"/>
        <dbReference type="Rhea" id="RHEA-COMP:9658"/>
        <dbReference type="Rhea" id="RHEA-COMP:9673"/>
        <dbReference type="ChEBI" id="CHEBI:30616"/>
        <dbReference type="ChEBI" id="CHEBI:32682"/>
        <dbReference type="ChEBI" id="CHEBI:33019"/>
        <dbReference type="ChEBI" id="CHEBI:78442"/>
        <dbReference type="ChEBI" id="CHEBI:78513"/>
        <dbReference type="ChEBI" id="CHEBI:456215"/>
        <dbReference type="EC" id="6.1.1.19"/>
    </reaction>
</comment>
<feature type="short sequence motif" description="'HIGH' region" evidence="9">
    <location>
        <begin position="127"/>
        <end position="137"/>
    </location>
</feature>
<dbReference type="InterPro" id="IPR005148">
    <property type="entry name" value="Arg-tRNA-synth_N"/>
</dbReference>
<dbReference type="PANTHER" id="PTHR11956">
    <property type="entry name" value="ARGINYL-TRNA SYNTHETASE"/>
    <property type="match status" value="1"/>
</dbReference>
<accession>A0A2T0T3X0</accession>
<keyword evidence="4 9" id="KW-0547">Nucleotide-binding</keyword>
<keyword evidence="14" id="KW-1185">Reference proteome</keyword>
<feature type="domain" description="DALR anticodon binding" evidence="11">
    <location>
        <begin position="466"/>
        <end position="582"/>
    </location>
</feature>
<dbReference type="CDD" id="cd00671">
    <property type="entry name" value="ArgRS_core"/>
    <property type="match status" value="1"/>
</dbReference>
<keyword evidence="7 9" id="KW-0030">Aminoacyl-tRNA synthetase</keyword>
<sequence>MLQGDVGVELGRRVAAALHAALGVEITPAEAVIRPSAREGVDYQCNVAMSLAKKLEKAPREVAQAVVEHLDAADLVEAPEIAGPGFVNLVLRREWLQEQAAGLLGDERMGVGTAEVARRVAIDLSSPNVAKEMHVGHLRSSIIGDALVRLLRFAGHEVIPHNHLGDWGTPFGMLIEHLVDEGWSADGTTADHSIGDLNGFYVAARKKFDADPEFVDRARLRVVALQGGDEDTLSLWRQLVDESTRHFEKVYAMLGIGLGPDDVYGESFYNPYLAETVAELEDKGLTEVSDGAVCVFPPGFANREGDRLPLIVRKRDGGYNYATTDFATIRYWVRDRGVTDLLYVVGTPQSQHFKMVFAASRQAGWLTDQHAEHIGFGSILGEDGKTIRSREGGTLKLVDLLTEAVDHAAAVIAERTAFDAEEQAALARIVGIGAVKYADLSNDRERDYVFTWAKMLAKEGNTSVYLQYANARIRSILRNAGDVPEPGARVVLTEPAERALLVKLIGFPAAIEATLESYAPHKLSTYLFETATTFTGFYENCPILKPDTTPEARESRLVLARLTSRVLTLGLSLLGIEAPERL</sequence>
<evidence type="ECO:0000313" key="14">
    <source>
        <dbReference type="Proteomes" id="UP000239494"/>
    </source>
</evidence>
<evidence type="ECO:0000256" key="8">
    <source>
        <dbReference type="ARBA" id="ARBA00049339"/>
    </source>
</evidence>
<proteinExistence type="inferred from homology"/>